<dbReference type="PANTHER" id="PTHR22935">
    <property type="entry name" value="PENICILLIN-BINDING PROTEIN"/>
    <property type="match status" value="1"/>
</dbReference>
<comment type="caution">
    <text evidence="3">The sequence shown here is derived from an EMBL/GenBank/DDBJ whole genome shotgun (WGS) entry which is preliminary data.</text>
</comment>
<dbReference type="InterPro" id="IPR001466">
    <property type="entry name" value="Beta-lactam-related"/>
</dbReference>
<organism evidence="3 4">
    <name type="scientific">Gracilibacillus halotolerans</name>
    <dbReference type="NCBI Taxonomy" id="74386"/>
    <lineage>
        <taxon>Bacteria</taxon>
        <taxon>Bacillati</taxon>
        <taxon>Bacillota</taxon>
        <taxon>Bacilli</taxon>
        <taxon>Bacillales</taxon>
        <taxon>Bacillaceae</taxon>
        <taxon>Gracilibacillus</taxon>
    </lineage>
</organism>
<dbReference type="AlphaFoldDB" id="A0A841RLH2"/>
<dbReference type="InterPro" id="IPR051478">
    <property type="entry name" value="Beta-lactamase-like_AB/R"/>
</dbReference>
<sequence>MIQIPQDKIAQELRGATKLSYALGIVTREGKLIDGGIYGEENSKIPVENRFFEIGSTTKTFTSLLLVQLALEGVLDLDEPIVSFKPEYRNALTYQGKEVTFRHLATHTSRLPREDIKVIRKIMKEDKENKKNVYHHYTKEHFHNFYLEHDLKKEIGKKWGYSNIGFGLLGRVLSEIVGMDYEDAIKTHILNPLDMHDTFVTPEQSQVERYIQAYNKKGDKFPPLGFGSIHGAGALRSTISDMMIYLEHQMGLRESSLTEAITRTHQDQNVEIMKNMRMGLSWFIEQKKELKYPIIHHGGTTFGFHTYCGFIKELQIGVIMFSTIQLKAWRIIKMLLNLANGVNEDVALSVFKQYSEKKISLTNDMRMLS</sequence>
<gene>
    <name evidence="3" type="ORF">GGQ92_000806</name>
</gene>
<dbReference type="InterPro" id="IPR012338">
    <property type="entry name" value="Beta-lactam/transpept-like"/>
</dbReference>
<name>A0A841RLH2_9BACI</name>
<dbReference type="PANTHER" id="PTHR22935:SF95">
    <property type="entry name" value="BETA-LACTAMASE-LIKE 1-RELATED"/>
    <property type="match status" value="1"/>
</dbReference>
<dbReference type="Pfam" id="PF00144">
    <property type="entry name" value="Beta-lactamase"/>
    <property type="match status" value="1"/>
</dbReference>
<comment type="similarity">
    <text evidence="1">Belongs to the beta-lactamase family.</text>
</comment>
<evidence type="ECO:0000256" key="1">
    <source>
        <dbReference type="ARBA" id="ARBA00038473"/>
    </source>
</evidence>
<accession>A0A841RLH2</accession>
<feature type="domain" description="Beta-lactamase-related" evidence="2">
    <location>
        <begin position="25"/>
        <end position="325"/>
    </location>
</feature>
<keyword evidence="4" id="KW-1185">Reference proteome</keyword>
<evidence type="ECO:0000259" key="2">
    <source>
        <dbReference type="Pfam" id="PF00144"/>
    </source>
</evidence>
<dbReference type="Proteomes" id="UP000572212">
    <property type="component" value="Unassembled WGS sequence"/>
</dbReference>
<evidence type="ECO:0000313" key="4">
    <source>
        <dbReference type="Proteomes" id="UP000572212"/>
    </source>
</evidence>
<reference evidence="3 4" key="1">
    <citation type="submission" date="2020-08" db="EMBL/GenBank/DDBJ databases">
        <title>Genomic Encyclopedia of Type Strains, Phase IV (KMG-IV): sequencing the most valuable type-strain genomes for metagenomic binning, comparative biology and taxonomic classification.</title>
        <authorList>
            <person name="Goeker M."/>
        </authorList>
    </citation>
    <scope>NUCLEOTIDE SEQUENCE [LARGE SCALE GENOMIC DNA]</scope>
    <source>
        <strain evidence="3 4">DSM 11805</strain>
    </source>
</reference>
<dbReference type="EMBL" id="JACHON010000002">
    <property type="protein sequence ID" value="MBB6512025.1"/>
    <property type="molecule type" value="Genomic_DNA"/>
</dbReference>
<dbReference type="Gene3D" id="3.40.710.10">
    <property type="entry name" value="DD-peptidase/beta-lactamase superfamily"/>
    <property type="match status" value="1"/>
</dbReference>
<dbReference type="RefSeq" id="WP_184244856.1">
    <property type="nucleotide sequence ID" value="NZ_BAAACU010000002.1"/>
</dbReference>
<evidence type="ECO:0000313" key="3">
    <source>
        <dbReference type="EMBL" id="MBB6512025.1"/>
    </source>
</evidence>
<dbReference type="SUPFAM" id="SSF56601">
    <property type="entry name" value="beta-lactamase/transpeptidase-like"/>
    <property type="match status" value="1"/>
</dbReference>
<proteinExistence type="inferred from homology"/>
<protein>
    <submittedName>
        <fullName evidence="3">CubicO group peptidase (Beta-lactamase class C family)</fullName>
    </submittedName>
</protein>